<reference evidence="1 2" key="1">
    <citation type="journal article" date="2023" name="Life. Sci Alliance">
        <title>Evolutionary insights into 3D genome organization and epigenetic landscape of Vigna mungo.</title>
        <authorList>
            <person name="Junaid A."/>
            <person name="Singh B."/>
            <person name="Bhatia S."/>
        </authorList>
    </citation>
    <scope>NUCLEOTIDE SEQUENCE [LARGE SCALE GENOMIC DNA]</scope>
    <source>
        <strain evidence="1">Urdbean</strain>
    </source>
</reference>
<dbReference type="Proteomes" id="UP001374535">
    <property type="component" value="Chromosome 1"/>
</dbReference>
<organism evidence="1 2">
    <name type="scientific">Vigna mungo</name>
    <name type="common">Black gram</name>
    <name type="synonym">Phaseolus mungo</name>
    <dbReference type="NCBI Taxonomy" id="3915"/>
    <lineage>
        <taxon>Eukaryota</taxon>
        <taxon>Viridiplantae</taxon>
        <taxon>Streptophyta</taxon>
        <taxon>Embryophyta</taxon>
        <taxon>Tracheophyta</taxon>
        <taxon>Spermatophyta</taxon>
        <taxon>Magnoliopsida</taxon>
        <taxon>eudicotyledons</taxon>
        <taxon>Gunneridae</taxon>
        <taxon>Pentapetalae</taxon>
        <taxon>rosids</taxon>
        <taxon>fabids</taxon>
        <taxon>Fabales</taxon>
        <taxon>Fabaceae</taxon>
        <taxon>Papilionoideae</taxon>
        <taxon>50 kb inversion clade</taxon>
        <taxon>NPAAA clade</taxon>
        <taxon>indigoferoid/millettioid clade</taxon>
        <taxon>Phaseoleae</taxon>
        <taxon>Vigna</taxon>
    </lineage>
</organism>
<keyword evidence="2" id="KW-1185">Reference proteome</keyword>
<accession>A0AAQ3P870</accession>
<sequence length="211" mass="22373">MVVARSSISLECRSLAHIAASGLETLLSELQVSHTTLVVFCDNMRIVVQLLHVVINVPTFSPKLFLQLDSSDGIRACSSLPMSFRGGWVTESDVVHVVEIALKRHSLDITTKAMTLVALLKLSSRFPSCSESTLVERMPVLDETTFIARRAGSLPDAASTPTNGVAKAVAPIVDLLDINSDDAPIPSSSGGGDLLHDLLGVNISLAAQQSG</sequence>
<dbReference type="AlphaFoldDB" id="A0AAQ3P870"/>
<dbReference type="EMBL" id="CP144700">
    <property type="protein sequence ID" value="WVZ22885.1"/>
    <property type="molecule type" value="Genomic_DNA"/>
</dbReference>
<evidence type="ECO:0000313" key="1">
    <source>
        <dbReference type="EMBL" id="WVZ22885.1"/>
    </source>
</evidence>
<evidence type="ECO:0000313" key="2">
    <source>
        <dbReference type="Proteomes" id="UP001374535"/>
    </source>
</evidence>
<proteinExistence type="predicted"/>
<name>A0AAQ3P870_VIGMU</name>
<gene>
    <name evidence="1" type="ORF">V8G54_001429</name>
</gene>
<protein>
    <submittedName>
        <fullName evidence="1">Uncharacterized protein</fullName>
    </submittedName>
</protein>